<evidence type="ECO:0000313" key="1">
    <source>
        <dbReference type="EMBL" id="SEN31542.1"/>
    </source>
</evidence>
<organism evidence="1 2">
    <name type="scientific">Paracoccus alcaliphilus</name>
    <dbReference type="NCBI Taxonomy" id="34002"/>
    <lineage>
        <taxon>Bacteria</taxon>
        <taxon>Pseudomonadati</taxon>
        <taxon>Pseudomonadota</taxon>
        <taxon>Alphaproteobacteria</taxon>
        <taxon>Rhodobacterales</taxon>
        <taxon>Paracoccaceae</taxon>
        <taxon>Paracoccus</taxon>
    </lineage>
</organism>
<name>A0A1H8FIT4_9RHOB</name>
<dbReference type="EMBL" id="FODE01000004">
    <property type="protein sequence ID" value="SEN31542.1"/>
    <property type="molecule type" value="Genomic_DNA"/>
</dbReference>
<evidence type="ECO:0000313" key="2">
    <source>
        <dbReference type="Proteomes" id="UP000199054"/>
    </source>
</evidence>
<gene>
    <name evidence="1" type="ORF">SAMN04489859_100473</name>
</gene>
<reference evidence="1 2" key="1">
    <citation type="submission" date="2016-10" db="EMBL/GenBank/DDBJ databases">
        <authorList>
            <person name="de Groot N.N."/>
        </authorList>
    </citation>
    <scope>NUCLEOTIDE SEQUENCE [LARGE SCALE GENOMIC DNA]</scope>
    <source>
        <strain evidence="1 2">DSM 8512</strain>
    </source>
</reference>
<dbReference type="Proteomes" id="UP000199054">
    <property type="component" value="Unassembled WGS sequence"/>
</dbReference>
<keyword evidence="2" id="KW-1185">Reference proteome</keyword>
<accession>A0A1H8FIT4</accession>
<dbReference type="STRING" id="34002.SAMN04489859_100473"/>
<sequence length="238" mass="24829">MRVLTGQDEIAFHDPAGGPHTRLAALAASVGGRGIAALAALTLAEWEDALLSLRRALIGPQIESETDCDSCGTGNALAFSLDDLPREPSAALPLDGTPLGPLRLTDLIALEERGLQGEPALIALLSQATGMGPAQAEARLTGPDRDTAIAALESAVAGLGLEIGTSCTDCGAALVLPLDVADFLDTELRSRAARLLDEVHLIASSYHWSEAEILGLPSPRRQDYLRRILAAQTLAEVS</sequence>
<dbReference type="AlphaFoldDB" id="A0A1H8FIT4"/>
<dbReference type="OrthoDB" id="283948at2"/>
<protein>
    <submittedName>
        <fullName evidence="1">Uncharacterized protein</fullName>
    </submittedName>
</protein>
<dbReference type="RefSeq" id="WP_090610666.1">
    <property type="nucleotide sequence ID" value="NZ_CP067124.1"/>
</dbReference>
<proteinExistence type="predicted"/>